<dbReference type="InterPro" id="IPR043129">
    <property type="entry name" value="ATPase_NBD"/>
</dbReference>
<dbReference type="Gene3D" id="3.90.640.10">
    <property type="entry name" value="Actin, Chain A, domain 4"/>
    <property type="match status" value="1"/>
</dbReference>
<keyword evidence="2" id="KW-0067">ATP-binding</keyword>
<accession>A0ABD3RU82</accession>
<dbReference type="Pfam" id="PF00012">
    <property type="entry name" value="HSP70"/>
    <property type="match status" value="1"/>
</dbReference>
<dbReference type="GO" id="GO:0005524">
    <property type="term" value="F:ATP binding"/>
    <property type="evidence" value="ECO:0007669"/>
    <property type="project" value="UniProtKB-KW"/>
</dbReference>
<evidence type="ECO:0000313" key="5">
    <source>
        <dbReference type="Proteomes" id="UP001530377"/>
    </source>
</evidence>
<keyword evidence="1" id="KW-0547">Nucleotide-binding</keyword>
<dbReference type="InterPro" id="IPR013126">
    <property type="entry name" value="Hsp_70_fam"/>
</dbReference>
<dbReference type="FunFam" id="3.90.640.10:FF:000003">
    <property type="entry name" value="Molecular chaperone DnaK"/>
    <property type="match status" value="1"/>
</dbReference>
<organism evidence="4 5">
    <name type="scientific">Cyclostephanos tholiformis</name>
    <dbReference type="NCBI Taxonomy" id="382380"/>
    <lineage>
        <taxon>Eukaryota</taxon>
        <taxon>Sar</taxon>
        <taxon>Stramenopiles</taxon>
        <taxon>Ochrophyta</taxon>
        <taxon>Bacillariophyta</taxon>
        <taxon>Coscinodiscophyceae</taxon>
        <taxon>Thalassiosirophycidae</taxon>
        <taxon>Stephanodiscales</taxon>
        <taxon>Stephanodiscaceae</taxon>
        <taxon>Cyclostephanos</taxon>
    </lineage>
</organism>
<sequence>MTAATGRCYHATARSDILPFVIVGMLGLGAVYAYRAFDQMDRDMEEYERRLGKYEAAMGMDRTGGRRGGGDGRRGGTVVDASFGGGTLAMDVGTTRTKLSHLPSSSGNDDDARPMPAVCVDREGHRSTPSIVWLPPPPPPEDGSSDEMPLFGRLAEARTYDDRGGIVLRPREYDRDDESATCAIRLAVRDAASNALDQALGGSGMGGGQAREATPLHRYSWGRPIAFPGEERYRRISAGLSSPEDIAVYVPEPVAIVAGAEHYGLLPSSAETCPVLVVDVGGTSTCVSIVSADDEVTYSAILPFGGETPIDLLVRRLAEDFFGPTSLGGNDEHDHDDDAMANTFTTRPKLDDPAALQRLHEASVTAIRELSNKTRTEINVPYLTMDMKTRQPRHLRSDISRNVVEAAMENWVGSVLVPRLLRQQARGDEGYVLSRALPPPVDLSTLFASAIARSLEVTEQTPHALRAVILVGGGARMPLVRRSMFGSVGYLAGDTYASKRLIMPEGEMGDELGVLGAAVWGSRRGI</sequence>
<reference evidence="4 5" key="1">
    <citation type="submission" date="2024-10" db="EMBL/GenBank/DDBJ databases">
        <title>Updated reference genomes for cyclostephanoid diatoms.</title>
        <authorList>
            <person name="Roberts W.R."/>
            <person name="Alverson A.J."/>
        </authorList>
    </citation>
    <scope>NUCLEOTIDE SEQUENCE [LARGE SCALE GENOMIC DNA]</scope>
    <source>
        <strain evidence="4 5">AJA228-03</strain>
    </source>
</reference>
<evidence type="ECO:0000256" key="1">
    <source>
        <dbReference type="ARBA" id="ARBA00022741"/>
    </source>
</evidence>
<name>A0ABD3RU82_9STRA</name>
<proteinExistence type="predicted"/>
<protein>
    <submittedName>
        <fullName evidence="4">Uncharacterized protein</fullName>
    </submittedName>
</protein>
<dbReference type="SUPFAM" id="SSF53067">
    <property type="entry name" value="Actin-like ATPase domain"/>
    <property type="match status" value="1"/>
</dbReference>
<keyword evidence="3" id="KW-0472">Membrane</keyword>
<feature type="transmembrane region" description="Helical" evidence="3">
    <location>
        <begin position="17"/>
        <end position="34"/>
    </location>
</feature>
<keyword evidence="5" id="KW-1185">Reference proteome</keyword>
<keyword evidence="3" id="KW-1133">Transmembrane helix</keyword>
<dbReference type="EMBL" id="JALLPB020000198">
    <property type="protein sequence ID" value="KAL3815456.1"/>
    <property type="molecule type" value="Genomic_DNA"/>
</dbReference>
<keyword evidence="3" id="KW-0812">Transmembrane</keyword>
<evidence type="ECO:0000313" key="4">
    <source>
        <dbReference type="EMBL" id="KAL3815456.1"/>
    </source>
</evidence>
<gene>
    <name evidence="4" type="ORF">ACHAXA_008506</name>
</gene>
<evidence type="ECO:0000256" key="3">
    <source>
        <dbReference type="SAM" id="Phobius"/>
    </source>
</evidence>
<dbReference type="AlphaFoldDB" id="A0ABD3RU82"/>
<dbReference type="Gene3D" id="3.30.420.40">
    <property type="match status" value="2"/>
</dbReference>
<dbReference type="Proteomes" id="UP001530377">
    <property type="component" value="Unassembled WGS sequence"/>
</dbReference>
<evidence type="ECO:0000256" key="2">
    <source>
        <dbReference type="ARBA" id="ARBA00022840"/>
    </source>
</evidence>
<comment type="caution">
    <text evidence="4">The sequence shown here is derived from an EMBL/GenBank/DDBJ whole genome shotgun (WGS) entry which is preliminary data.</text>
</comment>